<evidence type="ECO:0000313" key="4">
    <source>
        <dbReference type="Proteomes" id="UP000245207"/>
    </source>
</evidence>
<keyword evidence="2" id="KW-0732">Signal</keyword>
<protein>
    <submittedName>
        <fullName evidence="3">Uncharacterized protein</fullName>
    </submittedName>
</protein>
<evidence type="ECO:0000256" key="1">
    <source>
        <dbReference type="SAM" id="MobiDB-lite"/>
    </source>
</evidence>
<evidence type="ECO:0000256" key="2">
    <source>
        <dbReference type="SAM" id="SignalP"/>
    </source>
</evidence>
<feature type="chain" id="PRO_5015488329" evidence="2">
    <location>
        <begin position="17"/>
        <end position="103"/>
    </location>
</feature>
<gene>
    <name evidence="3" type="ORF">CTI12_AA094010</name>
</gene>
<feature type="region of interest" description="Disordered" evidence="1">
    <location>
        <begin position="74"/>
        <end position="103"/>
    </location>
</feature>
<dbReference type="AlphaFoldDB" id="A0A2U1PZF8"/>
<evidence type="ECO:0000313" key="3">
    <source>
        <dbReference type="EMBL" id="PWA91136.1"/>
    </source>
</evidence>
<keyword evidence="4" id="KW-1185">Reference proteome</keyword>
<reference evidence="3 4" key="1">
    <citation type="journal article" date="2018" name="Mol. Plant">
        <title>The genome of Artemisia annua provides insight into the evolution of Asteraceae family and artemisinin biosynthesis.</title>
        <authorList>
            <person name="Shen Q."/>
            <person name="Zhang L."/>
            <person name="Liao Z."/>
            <person name="Wang S."/>
            <person name="Yan T."/>
            <person name="Shi P."/>
            <person name="Liu M."/>
            <person name="Fu X."/>
            <person name="Pan Q."/>
            <person name="Wang Y."/>
            <person name="Lv Z."/>
            <person name="Lu X."/>
            <person name="Zhang F."/>
            <person name="Jiang W."/>
            <person name="Ma Y."/>
            <person name="Chen M."/>
            <person name="Hao X."/>
            <person name="Li L."/>
            <person name="Tang Y."/>
            <person name="Lv G."/>
            <person name="Zhou Y."/>
            <person name="Sun X."/>
            <person name="Brodelius P.E."/>
            <person name="Rose J.K.C."/>
            <person name="Tang K."/>
        </authorList>
    </citation>
    <scope>NUCLEOTIDE SEQUENCE [LARGE SCALE GENOMIC DNA]</scope>
    <source>
        <strain evidence="4">cv. Huhao1</strain>
        <tissue evidence="3">Leaf</tissue>
    </source>
</reference>
<dbReference type="EMBL" id="PKPP01000569">
    <property type="protein sequence ID" value="PWA91136.1"/>
    <property type="molecule type" value="Genomic_DNA"/>
</dbReference>
<organism evidence="3 4">
    <name type="scientific">Artemisia annua</name>
    <name type="common">Sweet wormwood</name>
    <dbReference type="NCBI Taxonomy" id="35608"/>
    <lineage>
        <taxon>Eukaryota</taxon>
        <taxon>Viridiplantae</taxon>
        <taxon>Streptophyta</taxon>
        <taxon>Embryophyta</taxon>
        <taxon>Tracheophyta</taxon>
        <taxon>Spermatophyta</taxon>
        <taxon>Magnoliopsida</taxon>
        <taxon>eudicotyledons</taxon>
        <taxon>Gunneridae</taxon>
        <taxon>Pentapetalae</taxon>
        <taxon>asterids</taxon>
        <taxon>campanulids</taxon>
        <taxon>Asterales</taxon>
        <taxon>Asteraceae</taxon>
        <taxon>Asteroideae</taxon>
        <taxon>Anthemideae</taxon>
        <taxon>Artemisiinae</taxon>
        <taxon>Artemisia</taxon>
    </lineage>
</organism>
<accession>A0A2U1PZF8</accession>
<feature type="signal peptide" evidence="2">
    <location>
        <begin position="1"/>
        <end position="16"/>
    </location>
</feature>
<name>A0A2U1PZF8_ARTAN</name>
<feature type="compositionally biased region" description="Basic and acidic residues" evidence="1">
    <location>
        <begin position="74"/>
        <end position="86"/>
    </location>
</feature>
<sequence length="103" mass="11086">MVWVLLTGRWLIFVSGWDSDERIWASDGAINIGKKLVCNKERLDHCFPVAVIGCGECETEFVGIMTLFFGGGERGKESHGDNEGRQRVVSGCGGHAGALGSSI</sequence>
<comment type="caution">
    <text evidence="3">The sequence shown here is derived from an EMBL/GenBank/DDBJ whole genome shotgun (WGS) entry which is preliminary data.</text>
</comment>
<dbReference type="Proteomes" id="UP000245207">
    <property type="component" value="Unassembled WGS sequence"/>
</dbReference>
<proteinExistence type="predicted"/>